<feature type="compositionally biased region" description="Low complexity" evidence="1">
    <location>
        <begin position="317"/>
        <end position="328"/>
    </location>
</feature>
<evidence type="ECO:0000313" key="2">
    <source>
        <dbReference type="EMBL" id="KNF04472.1"/>
    </source>
</evidence>
<dbReference type="AlphaFoldDB" id="A0A0L0VZ56"/>
<reference evidence="3" key="1">
    <citation type="submission" date="2014-03" db="EMBL/GenBank/DDBJ databases">
        <title>The Genome Sequence of Puccinia striiformis f. sp. tritici PST-78.</title>
        <authorList>
            <consortium name="The Broad Institute Genome Sequencing Platform"/>
            <person name="Cuomo C."/>
            <person name="Hulbert S."/>
            <person name="Chen X."/>
            <person name="Walker B."/>
            <person name="Young S.K."/>
            <person name="Zeng Q."/>
            <person name="Gargeya S."/>
            <person name="Fitzgerald M."/>
            <person name="Haas B."/>
            <person name="Abouelleil A."/>
            <person name="Alvarado L."/>
            <person name="Arachchi H.M."/>
            <person name="Berlin A.M."/>
            <person name="Chapman S.B."/>
            <person name="Goldberg J."/>
            <person name="Griggs A."/>
            <person name="Gujja S."/>
            <person name="Hansen M."/>
            <person name="Howarth C."/>
            <person name="Imamovic A."/>
            <person name="Larimer J."/>
            <person name="McCowan C."/>
            <person name="Montmayeur A."/>
            <person name="Murphy C."/>
            <person name="Neiman D."/>
            <person name="Pearson M."/>
            <person name="Priest M."/>
            <person name="Roberts A."/>
            <person name="Saif S."/>
            <person name="Shea T."/>
            <person name="Sisk P."/>
            <person name="Sykes S."/>
            <person name="Wortman J."/>
            <person name="Nusbaum C."/>
            <person name="Birren B."/>
        </authorList>
    </citation>
    <scope>NUCLEOTIDE SEQUENCE [LARGE SCALE GENOMIC DNA]</scope>
    <source>
        <strain evidence="3">race PST-78</strain>
    </source>
</reference>
<feature type="compositionally biased region" description="Basic residues" evidence="1">
    <location>
        <begin position="461"/>
        <end position="471"/>
    </location>
</feature>
<evidence type="ECO:0000256" key="1">
    <source>
        <dbReference type="SAM" id="MobiDB-lite"/>
    </source>
</evidence>
<evidence type="ECO:0000313" key="3">
    <source>
        <dbReference type="Proteomes" id="UP000054564"/>
    </source>
</evidence>
<dbReference type="Proteomes" id="UP000054564">
    <property type="component" value="Unassembled WGS sequence"/>
</dbReference>
<feature type="region of interest" description="Disordered" evidence="1">
    <location>
        <begin position="387"/>
        <end position="409"/>
    </location>
</feature>
<feature type="region of interest" description="Disordered" evidence="1">
    <location>
        <begin position="317"/>
        <end position="338"/>
    </location>
</feature>
<protein>
    <submittedName>
        <fullName evidence="2">Uncharacterized protein</fullName>
    </submittedName>
</protein>
<accession>A0A0L0VZ56</accession>
<dbReference type="EMBL" id="AJIL01000012">
    <property type="protein sequence ID" value="KNF04472.1"/>
    <property type="molecule type" value="Genomic_DNA"/>
</dbReference>
<keyword evidence="3" id="KW-1185">Reference proteome</keyword>
<feature type="region of interest" description="Disordered" evidence="1">
    <location>
        <begin position="455"/>
        <end position="485"/>
    </location>
</feature>
<organism evidence="2 3">
    <name type="scientific">Puccinia striiformis f. sp. tritici PST-78</name>
    <dbReference type="NCBI Taxonomy" id="1165861"/>
    <lineage>
        <taxon>Eukaryota</taxon>
        <taxon>Fungi</taxon>
        <taxon>Dikarya</taxon>
        <taxon>Basidiomycota</taxon>
        <taxon>Pucciniomycotina</taxon>
        <taxon>Pucciniomycetes</taxon>
        <taxon>Pucciniales</taxon>
        <taxon>Pucciniaceae</taxon>
        <taxon>Puccinia</taxon>
    </lineage>
</organism>
<sequence length="544" mass="58376">MPNQPSSTSQPAGAVYSSTVEMGQETFVRPPDQLSDSYEKRIRHLEGVVHFLLANSNFVDHARFTCVSAVPLAGSFRYSMDRGLIPLLSKTTADSLTSDWRNKSLKGLRFSNRPSSSSNHSVSTKPRSASSSPRSTDTQARPLDTGLLTQERRPSLLNDRSPPLPTSPYLQSFNTMTLNPNKRASLRLDSLADLKVVHDQLPFIKPSPSDPNSHSPLFKPLSSYINIPATPPTVPDSTRPRVTSGIVLSQLDSPTSPPPVIPDKQLSLTVESLPRSSGQPKDTPTSPNGCVKNATTSAHPSANALGIQPCNYLPSSSATDTSTITDSSPLASTPDSTKTLASLMPSEAHALHSIILTQRSNSANVVKPNNSSLLDNTPATPTAIVVESHDQSSTSSIDDGPTSSRTHEHQLNSISAADGAISPTSLSPTFKSNLTDSTSSSDLINKNISNYLELPDVNETKRKKKKKKKKTTSSGSNPCLPSAPSELQTAAVGGLSVMGEEELAALERKNDPRYRPIEDSEFIGWDDCIGSPTSTPDNQILFYV</sequence>
<feature type="compositionally biased region" description="Polar residues" evidence="1">
    <location>
        <begin position="329"/>
        <end position="338"/>
    </location>
</feature>
<feature type="region of interest" description="Disordered" evidence="1">
    <location>
        <begin position="271"/>
        <end position="297"/>
    </location>
</feature>
<dbReference type="STRING" id="1165861.A0A0L0VZ56"/>
<dbReference type="OrthoDB" id="10413477at2759"/>
<gene>
    <name evidence="2" type="ORF">PSTG_02385</name>
</gene>
<proteinExistence type="predicted"/>
<feature type="compositionally biased region" description="Low complexity" evidence="1">
    <location>
        <begin position="111"/>
        <end position="123"/>
    </location>
</feature>
<feature type="compositionally biased region" description="Polar residues" evidence="1">
    <location>
        <begin position="124"/>
        <end position="139"/>
    </location>
</feature>
<comment type="caution">
    <text evidence="2">The sequence shown here is derived from an EMBL/GenBank/DDBJ whole genome shotgun (WGS) entry which is preliminary data.</text>
</comment>
<name>A0A0L0VZ56_9BASI</name>
<feature type="compositionally biased region" description="Polar residues" evidence="1">
    <location>
        <begin position="391"/>
        <end position="404"/>
    </location>
</feature>
<feature type="region of interest" description="Disordered" evidence="1">
    <location>
        <begin position="107"/>
        <end position="171"/>
    </location>
</feature>